<evidence type="ECO:0000313" key="1">
    <source>
        <dbReference type="EMBL" id="NHN86481.1"/>
    </source>
</evidence>
<accession>A0ABX0JVE1</accession>
<evidence type="ECO:0000313" key="2">
    <source>
        <dbReference type="Proteomes" id="UP000635278"/>
    </source>
</evidence>
<name>A0ABX0JVE1_9PROT</name>
<dbReference type="EMBL" id="WOTB01000036">
    <property type="protein sequence ID" value="NHN86481.1"/>
    <property type="molecule type" value="Genomic_DNA"/>
</dbReference>
<sequence length="62" mass="6776">MERNKSDDTVITLATELVARYGRGARMEAGERCERAHKAGDSAGAETWLKVFRYLSGEGGTV</sequence>
<keyword evidence="2" id="KW-1185">Reference proteome</keyword>
<reference evidence="1 2" key="1">
    <citation type="journal article" date="2020" name="Int. J. Syst. Evol. Microbiol.">
        <title>Novel acetic acid bacteria from cider fermentations: Acetobacter conturbans sp. nov. and Acetobacter fallax sp. nov.</title>
        <authorList>
            <person name="Sombolestani A.S."/>
            <person name="Cleenwerck I."/>
            <person name="Cnockaert M."/>
            <person name="Borremans W."/>
            <person name="Wieme A.D."/>
            <person name="De Vuyst L."/>
            <person name="Vandamme P."/>
        </authorList>
    </citation>
    <scope>NUCLEOTIDE SEQUENCE [LARGE SCALE GENOMIC DNA]</scope>
    <source>
        <strain evidence="1 2">LMG 30640</strain>
    </source>
</reference>
<gene>
    <name evidence="1" type="ORF">GOB93_17840</name>
</gene>
<comment type="caution">
    <text evidence="1">The sequence shown here is derived from an EMBL/GenBank/DDBJ whole genome shotgun (WGS) entry which is preliminary data.</text>
</comment>
<protein>
    <submittedName>
        <fullName evidence="1">Uncharacterized protein</fullName>
    </submittedName>
</protein>
<proteinExistence type="predicted"/>
<dbReference type="RefSeq" id="WP_173584824.1">
    <property type="nucleotide sequence ID" value="NZ_WOTB01000036.1"/>
</dbReference>
<dbReference type="Proteomes" id="UP000635278">
    <property type="component" value="Unassembled WGS sequence"/>
</dbReference>
<organism evidence="1 2">
    <name type="scientific">Acetobacter musti</name>
    <dbReference type="NCBI Taxonomy" id="864732"/>
    <lineage>
        <taxon>Bacteria</taxon>
        <taxon>Pseudomonadati</taxon>
        <taxon>Pseudomonadota</taxon>
        <taxon>Alphaproteobacteria</taxon>
        <taxon>Acetobacterales</taxon>
        <taxon>Acetobacteraceae</taxon>
        <taxon>Acetobacter</taxon>
    </lineage>
</organism>